<gene>
    <name evidence="1" type="ORF">BD626DRAFT_405900</name>
</gene>
<evidence type="ECO:0000313" key="2">
    <source>
        <dbReference type="Proteomes" id="UP000320762"/>
    </source>
</evidence>
<reference evidence="1 2" key="1">
    <citation type="journal article" date="2019" name="New Phytol.">
        <title>Comparative genomics reveals unique wood-decay strategies and fruiting body development in the Schizophyllaceae.</title>
        <authorList>
            <person name="Almasi E."/>
            <person name="Sahu N."/>
            <person name="Krizsan K."/>
            <person name="Balint B."/>
            <person name="Kovacs G.M."/>
            <person name="Kiss B."/>
            <person name="Cseklye J."/>
            <person name="Drula E."/>
            <person name="Henrissat B."/>
            <person name="Nagy I."/>
            <person name="Chovatia M."/>
            <person name="Adam C."/>
            <person name="LaButti K."/>
            <person name="Lipzen A."/>
            <person name="Riley R."/>
            <person name="Grigoriev I.V."/>
            <person name="Nagy L.G."/>
        </authorList>
    </citation>
    <scope>NUCLEOTIDE SEQUENCE [LARGE SCALE GENOMIC DNA]</scope>
    <source>
        <strain evidence="1 2">NL-1724</strain>
    </source>
</reference>
<dbReference type="AlphaFoldDB" id="A0A550C919"/>
<name>A0A550C919_9AGAR</name>
<proteinExistence type="predicted"/>
<sequence>MSQYEEALKCPISGATSNLFLCCPMTEVVDEKDSEYGVACKEWIFGLHRGGLSYYLQSRENSIWFREDICRMYSRMEFILVPTFKTFVDMMTFIQRAGLTGRKEDDQSARRPLTALASNRGAYRYVFMPFTDAARELQKEFKMAPQTLDDLNNNWHPLFDEPLMDGSDAYPVVECHTHPFSVSTFADKAFWRWSTLLIAQWHTCADELVDQWRLKEFTPPKWFVDAPRIEQDDTDLSITEAAGYDPFTSEDAFVSGEGDVLRESDADAIASDPRTKVKTWFGRVDFRAKPIEEELHPLPHKLRRSSRIAARSSPYARASSPAFCTPPYPKICVPSSPVRRAPWPSARGRDPIHYPPAWAKRNGRFPTAKFSSNDWAYFQYSVALATRTDG</sequence>
<organism evidence="1 2">
    <name type="scientific">Schizophyllum amplum</name>
    <dbReference type="NCBI Taxonomy" id="97359"/>
    <lineage>
        <taxon>Eukaryota</taxon>
        <taxon>Fungi</taxon>
        <taxon>Dikarya</taxon>
        <taxon>Basidiomycota</taxon>
        <taxon>Agaricomycotina</taxon>
        <taxon>Agaricomycetes</taxon>
        <taxon>Agaricomycetidae</taxon>
        <taxon>Agaricales</taxon>
        <taxon>Schizophyllaceae</taxon>
        <taxon>Schizophyllum</taxon>
    </lineage>
</organism>
<accession>A0A550C919</accession>
<dbReference type="Proteomes" id="UP000320762">
    <property type="component" value="Unassembled WGS sequence"/>
</dbReference>
<dbReference type="EMBL" id="VDMD01000017">
    <property type="protein sequence ID" value="TRM61298.1"/>
    <property type="molecule type" value="Genomic_DNA"/>
</dbReference>
<keyword evidence="2" id="KW-1185">Reference proteome</keyword>
<comment type="caution">
    <text evidence="1">The sequence shown here is derived from an EMBL/GenBank/DDBJ whole genome shotgun (WGS) entry which is preliminary data.</text>
</comment>
<protein>
    <submittedName>
        <fullName evidence="1">Uncharacterized protein</fullName>
    </submittedName>
</protein>
<evidence type="ECO:0000313" key="1">
    <source>
        <dbReference type="EMBL" id="TRM61298.1"/>
    </source>
</evidence>